<protein>
    <recommendedName>
        <fullName evidence="2">Capsule polysaccharide biosynthesis protein</fullName>
    </recommendedName>
</protein>
<organism evidence="1">
    <name type="scientific">mine drainage metagenome</name>
    <dbReference type="NCBI Taxonomy" id="410659"/>
    <lineage>
        <taxon>unclassified sequences</taxon>
        <taxon>metagenomes</taxon>
        <taxon>ecological metagenomes</taxon>
    </lineage>
</organism>
<accession>A0A1J5S6Z2</accession>
<sequence length="541" mass="61775">MKLQKGKLARLFSKYPPDSLLRPGLFETLIPSKQTHRSQHKNGVICIQGVPDKLYFLLFGLMRQQLKLHSDLGAELLVVRAISGAMGTGWLAYAKRSSVLAWWWSSQWERAYGPMMNGIAYRCAALFQPLDDLKDWFKSKSLWMAFKIREEDFSLVINGVEYGDLVIDSYLRFMPSPRFDANDPFVRQLIWQVLRDIRQAEKYFGEIKPKFYLSSYSTYVEHGVAVRVAMQQGVSVWTFGDLVRFGKRLSPQNVYHTTDCAHYRADFQHLDRQEERLAEAAEKLNLRLSGGIDPATSYMRVSAYGEKKSALPPDLKGAVVVFLHDFYDSPHIFPELVFCDFWRWICFTIETLQASGVTFYLKPHPNQIALSQAALTDLRAQYPGVKWLPPSVNNAQLAQEGIACGVTVYGTVAHELAYLGVPSVGCAQHPHHSFDFCRTAKTREEYKTMLESPGVLPVDKDEMRRQALMFYYMHNLHGTPEELALRQAFVQFWYACNIGEGKDAEVLSALQNLRDQKAFQTLMHDLVKSGEDNLDKAIGHE</sequence>
<name>A0A1J5S6Z2_9ZZZZ</name>
<comment type="caution">
    <text evidence="1">The sequence shown here is derived from an EMBL/GenBank/DDBJ whole genome shotgun (WGS) entry which is preliminary data.</text>
</comment>
<evidence type="ECO:0008006" key="2">
    <source>
        <dbReference type="Google" id="ProtNLM"/>
    </source>
</evidence>
<evidence type="ECO:0000313" key="1">
    <source>
        <dbReference type="EMBL" id="OIQ97563.1"/>
    </source>
</evidence>
<reference evidence="1" key="1">
    <citation type="submission" date="2016-10" db="EMBL/GenBank/DDBJ databases">
        <title>Sequence of Gallionella enrichment culture.</title>
        <authorList>
            <person name="Poehlein A."/>
            <person name="Muehling M."/>
            <person name="Daniel R."/>
        </authorList>
    </citation>
    <scope>NUCLEOTIDE SEQUENCE</scope>
</reference>
<proteinExistence type="predicted"/>
<gene>
    <name evidence="1" type="ORF">GALL_204470</name>
</gene>
<dbReference type="AlphaFoldDB" id="A0A1J5S6Z2"/>
<dbReference type="EMBL" id="MLJW01000131">
    <property type="protein sequence ID" value="OIQ97563.1"/>
    <property type="molecule type" value="Genomic_DNA"/>
</dbReference>